<feature type="transmembrane region" description="Helical" evidence="1">
    <location>
        <begin position="163"/>
        <end position="185"/>
    </location>
</feature>
<dbReference type="AlphaFoldDB" id="A0A381PV82"/>
<gene>
    <name evidence="2" type="ORF">METZ01_LOCUS22801</name>
</gene>
<evidence type="ECO:0000256" key="1">
    <source>
        <dbReference type="SAM" id="Phobius"/>
    </source>
</evidence>
<protein>
    <recommendedName>
        <fullName evidence="3">ABC-2 type transporter domain-containing protein</fullName>
    </recommendedName>
</protein>
<proteinExistence type="predicted"/>
<feature type="transmembrane region" description="Helical" evidence="1">
    <location>
        <begin position="50"/>
        <end position="73"/>
    </location>
</feature>
<sequence length="237" mass="25408">MSSVYLLTLSQLSGRWRLLVMSVLALMPIVLTESLVLVPSGASVDEFELIVLNTMLAGSITPLVVLAIATVAFGNEVEDRTLANLTLAPIPRWQIVVPKLLATVSVAAPFIAISSLATSHVAFNADATATIAVTVSTLVGLALYSSAFVWLGLATTQAVGVGLLYIVLWEGFFTTYISGVRLFSIRAYSIALMHGLDERRFADTENLGFGVTVAVSVVVFFGFLLLTIRKLRNMDVP</sequence>
<reference evidence="2" key="1">
    <citation type="submission" date="2018-05" db="EMBL/GenBank/DDBJ databases">
        <authorList>
            <person name="Lanie J.A."/>
            <person name="Ng W.-L."/>
            <person name="Kazmierczak K.M."/>
            <person name="Andrzejewski T.M."/>
            <person name="Davidsen T.M."/>
            <person name="Wayne K.J."/>
            <person name="Tettelin H."/>
            <person name="Glass J.I."/>
            <person name="Rusch D."/>
            <person name="Podicherti R."/>
            <person name="Tsui H.-C.T."/>
            <person name="Winkler M.E."/>
        </authorList>
    </citation>
    <scope>NUCLEOTIDE SEQUENCE</scope>
</reference>
<feature type="transmembrane region" description="Helical" evidence="1">
    <location>
        <begin position="206"/>
        <end position="228"/>
    </location>
</feature>
<keyword evidence="1" id="KW-0472">Membrane</keyword>
<keyword evidence="1" id="KW-0812">Transmembrane</keyword>
<evidence type="ECO:0008006" key="3">
    <source>
        <dbReference type="Google" id="ProtNLM"/>
    </source>
</evidence>
<feature type="transmembrane region" description="Helical" evidence="1">
    <location>
        <begin position="93"/>
        <end position="117"/>
    </location>
</feature>
<keyword evidence="1" id="KW-1133">Transmembrane helix</keyword>
<feature type="transmembrane region" description="Helical" evidence="1">
    <location>
        <begin position="129"/>
        <end position="151"/>
    </location>
</feature>
<dbReference type="Pfam" id="PF12730">
    <property type="entry name" value="ABC2_membrane_4"/>
    <property type="match status" value="1"/>
</dbReference>
<evidence type="ECO:0000313" key="2">
    <source>
        <dbReference type="EMBL" id="SUZ69947.1"/>
    </source>
</evidence>
<organism evidence="2">
    <name type="scientific">marine metagenome</name>
    <dbReference type="NCBI Taxonomy" id="408172"/>
    <lineage>
        <taxon>unclassified sequences</taxon>
        <taxon>metagenomes</taxon>
        <taxon>ecological metagenomes</taxon>
    </lineage>
</organism>
<dbReference type="EMBL" id="UINC01001076">
    <property type="protein sequence ID" value="SUZ69947.1"/>
    <property type="molecule type" value="Genomic_DNA"/>
</dbReference>
<feature type="transmembrane region" description="Helical" evidence="1">
    <location>
        <begin position="16"/>
        <end position="38"/>
    </location>
</feature>
<name>A0A381PV82_9ZZZZ</name>
<accession>A0A381PV82</accession>